<evidence type="ECO:0000256" key="1">
    <source>
        <dbReference type="ARBA" id="ARBA00022786"/>
    </source>
</evidence>
<evidence type="ECO:0000313" key="5">
    <source>
        <dbReference type="EMBL" id="KAF5336096.1"/>
    </source>
</evidence>
<dbReference type="PROSITE" id="PS50005">
    <property type="entry name" value="TPR"/>
    <property type="match status" value="1"/>
</dbReference>
<dbReference type="InterPro" id="IPR011990">
    <property type="entry name" value="TPR-like_helical_dom_sf"/>
</dbReference>
<feature type="domain" description="F-box" evidence="4">
    <location>
        <begin position="223"/>
        <end position="269"/>
    </location>
</feature>
<dbReference type="PANTHER" id="PTHR12874">
    <property type="entry name" value="F-BOX ONLY PROTEIN 48-RELATED"/>
    <property type="match status" value="1"/>
</dbReference>
<dbReference type="InterPro" id="IPR019734">
    <property type="entry name" value="TPR_rpt"/>
</dbReference>
<dbReference type="Gene3D" id="1.25.40.10">
    <property type="entry name" value="Tetratricopeptide repeat domain"/>
    <property type="match status" value="1"/>
</dbReference>
<dbReference type="GO" id="GO:0019005">
    <property type="term" value="C:SCF ubiquitin ligase complex"/>
    <property type="evidence" value="ECO:0007669"/>
    <property type="project" value="TreeGrafter"/>
</dbReference>
<organism evidence="5 6">
    <name type="scientific">Ephemerocybe angulata</name>
    <dbReference type="NCBI Taxonomy" id="980116"/>
    <lineage>
        <taxon>Eukaryota</taxon>
        <taxon>Fungi</taxon>
        <taxon>Dikarya</taxon>
        <taxon>Basidiomycota</taxon>
        <taxon>Agaricomycotina</taxon>
        <taxon>Agaricomycetes</taxon>
        <taxon>Agaricomycetidae</taxon>
        <taxon>Agaricales</taxon>
        <taxon>Agaricineae</taxon>
        <taxon>Psathyrellaceae</taxon>
        <taxon>Ephemerocybe</taxon>
    </lineage>
</organism>
<dbReference type="Pfam" id="PF19270">
    <property type="entry name" value="FBO_C"/>
    <property type="match status" value="1"/>
</dbReference>
<dbReference type="SMART" id="SM00028">
    <property type="entry name" value="TPR"/>
    <property type="match status" value="1"/>
</dbReference>
<keyword evidence="1" id="KW-0833">Ubl conjugation pathway</keyword>
<keyword evidence="2" id="KW-0802">TPR repeat</keyword>
<evidence type="ECO:0000259" key="4">
    <source>
        <dbReference type="PROSITE" id="PS50181"/>
    </source>
</evidence>
<dbReference type="PROSITE" id="PS50181">
    <property type="entry name" value="FBOX"/>
    <property type="match status" value="1"/>
</dbReference>
<evidence type="ECO:0000256" key="3">
    <source>
        <dbReference type="SAM" id="MobiDB-lite"/>
    </source>
</evidence>
<dbReference type="PANTHER" id="PTHR12874:SF9">
    <property type="entry name" value="F-BOX ONLY PROTEIN 48"/>
    <property type="match status" value="1"/>
</dbReference>
<protein>
    <recommendedName>
        <fullName evidence="4">F-box domain-containing protein</fullName>
    </recommendedName>
</protein>
<dbReference type="Gene3D" id="1.20.1280.50">
    <property type="match status" value="1"/>
</dbReference>
<dbReference type="GO" id="GO:0005737">
    <property type="term" value="C:cytoplasm"/>
    <property type="evidence" value="ECO:0007669"/>
    <property type="project" value="TreeGrafter"/>
</dbReference>
<dbReference type="AlphaFoldDB" id="A0A8H5C6M7"/>
<dbReference type="EMBL" id="JAACJK010000059">
    <property type="protein sequence ID" value="KAF5336096.1"/>
    <property type="molecule type" value="Genomic_DNA"/>
</dbReference>
<evidence type="ECO:0000256" key="2">
    <source>
        <dbReference type="PROSITE-ProRule" id="PRU00339"/>
    </source>
</evidence>
<dbReference type="OrthoDB" id="2117972at2759"/>
<sequence length="534" mass="59351">METLEKPNDDSAELARFRAEWRAEVDRRRQQLEGDSSASQPKDSKPDVEPVGQKFLFKKPATRATAGAQASGTGPSTGAATGAGPSTSHPAIRHGAIAATAATSPALSSALAIYKKAVHYEQSGDLDNALAAYRQAFRLDPNVDRAFHLEEMLRAKLQSYSEKVPDIGASPASPELLATKFQQLTLQPDTPSPTTRQASRLLIHIIEAFPEDVKFEPEDERHPVYLNRLPTEILYVVLRKLDVPNFERFARVCRRARLLTLDPAYWSELVRSIHKPPQLPSADDLLGLVQTYESNFRQLYIAQPRVRTDGLYIAICHYTRPGLSENSWVNVNHLITYHRYLRFYPNGQVLSLLANEEYSPKAVIPILKPTLRMKGFYIGNWYLTGTTLSVVNLMDASGKYVVPLHDATTLTSDWSSLGFDRPSPAPSGTATPTTNPAPSSSTNHPTAHPASTRGGRGGHSHQGHSGQTNAAAPEQIRYVFDMSLQLKSKPLGRWNKLDMETYDSVNLETGEVHPFPLKHERPFWFSKVRSYAYA</sequence>
<dbReference type="SUPFAM" id="SSF81383">
    <property type="entry name" value="F-box domain"/>
    <property type="match status" value="1"/>
</dbReference>
<dbReference type="InterPro" id="IPR036047">
    <property type="entry name" value="F-box-like_dom_sf"/>
</dbReference>
<reference evidence="5 6" key="1">
    <citation type="journal article" date="2020" name="ISME J.">
        <title>Uncovering the hidden diversity of litter-decomposition mechanisms in mushroom-forming fungi.</title>
        <authorList>
            <person name="Floudas D."/>
            <person name="Bentzer J."/>
            <person name="Ahren D."/>
            <person name="Johansson T."/>
            <person name="Persson P."/>
            <person name="Tunlid A."/>
        </authorList>
    </citation>
    <scope>NUCLEOTIDE SEQUENCE [LARGE SCALE GENOMIC DNA]</scope>
    <source>
        <strain evidence="5 6">CBS 175.51</strain>
    </source>
</reference>
<feature type="region of interest" description="Disordered" evidence="3">
    <location>
        <begin position="415"/>
        <end position="469"/>
    </location>
</feature>
<evidence type="ECO:0000313" key="6">
    <source>
        <dbReference type="Proteomes" id="UP000541558"/>
    </source>
</evidence>
<feature type="compositionally biased region" description="Low complexity" evidence="3">
    <location>
        <begin position="426"/>
        <end position="453"/>
    </location>
</feature>
<feature type="repeat" description="TPR" evidence="2">
    <location>
        <begin position="110"/>
        <end position="143"/>
    </location>
</feature>
<keyword evidence="6" id="KW-1185">Reference proteome</keyword>
<dbReference type="GO" id="GO:0031146">
    <property type="term" value="P:SCF-dependent proteasomal ubiquitin-dependent protein catabolic process"/>
    <property type="evidence" value="ECO:0007669"/>
    <property type="project" value="TreeGrafter"/>
</dbReference>
<name>A0A8H5C6M7_9AGAR</name>
<dbReference type="InterPro" id="IPR001810">
    <property type="entry name" value="F-box_dom"/>
</dbReference>
<accession>A0A8H5C6M7</accession>
<dbReference type="SUPFAM" id="SSF48452">
    <property type="entry name" value="TPR-like"/>
    <property type="match status" value="1"/>
</dbReference>
<dbReference type="Proteomes" id="UP000541558">
    <property type="component" value="Unassembled WGS sequence"/>
</dbReference>
<dbReference type="InterPro" id="IPR045464">
    <property type="entry name" value="Hrt3/FBXO9_C"/>
</dbReference>
<comment type="caution">
    <text evidence="5">The sequence shown here is derived from an EMBL/GenBank/DDBJ whole genome shotgun (WGS) entry which is preliminary data.</text>
</comment>
<proteinExistence type="predicted"/>
<dbReference type="Pfam" id="PF12937">
    <property type="entry name" value="F-box-like"/>
    <property type="match status" value="1"/>
</dbReference>
<feature type="compositionally biased region" description="Low complexity" evidence="3">
    <location>
        <begin position="62"/>
        <end position="88"/>
    </location>
</feature>
<feature type="region of interest" description="Disordered" evidence="3">
    <location>
        <begin position="24"/>
        <end position="90"/>
    </location>
</feature>
<gene>
    <name evidence="5" type="ORF">D9611_006422</name>
</gene>